<proteinExistence type="predicted"/>
<comment type="caution">
    <text evidence="1">The sequence shown here is derived from an EMBL/GenBank/DDBJ whole genome shotgun (WGS) entry which is preliminary data.</text>
</comment>
<accession>A0ABX0AQK8</accession>
<evidence type="ECO:0000313" key="1">
    <source>
        <dbReference type="EMBL" id="NDL05330.1"/>
    </source>
</evidence>
<sequence length="46" mass="4927">MPLSVVGRAGPFRLMPHYVHWGLTGNRADSGRVGLTPGGHHLPPAR</sequence>
<dbReference type="RefSeq" id="WP_162120803.1">
    <property type="nucleotide sequence ID" value="NZ_CAWNYH010000088.1"/>
</dbReference>
<evidence type="ECO:0000313" key="2">
    <source>
        <dbReference type="Proteomes" id="UP000466619"/>
    </source>
</evidence>
<reference evidence="1 2" key="1">
    <citation type="submission" date="2019-12" db="EMBL/GenBank/DDBJ databases">
        <title>Engineering Photorhabdus to improve their lethality against agricultural pests.</title>
        <authorList>
            <person name="Machado R.A.R."/>
        </authorList>
    </citation>
    <scope>NUCLEOTIDE SEQUENCE [LARGE SCALE GENOMIC DNA]</scope>
    <source>
        <strain evidence="1 2">M-CN4</strain>
    </source>
</reference>
<gene>
    <name evidence="1" type="ORF">GPY48_19720</name>
</gene>
<keyword evidence="2" id="KW-1185">Reference proteome</keyword>
<organism evidence="1 2">
    <name type="scientific">Photorhabdus bodei</name>
    <dbReference type="NCBI Taxonomy" id="2029681"/>
    <lineage>
        <taxon>Bacteria</taxon>
        <taxon>Pseudomonadati</taxon>
        <taxon>Pseudomonadota</taxon>
        <taxon>Gammaproteobacteria</taxon>
        <taxon>Enterobacterales</taxon>
        <taxon>Morganellaceae</taxon>
        <taxon>Photorhabdus</taxon>
    </lineage>
</organism>
<name>A0ABX0AQK8_9GAMM</name>
<dbReference type="GeneID" id="88808842"/>
<protein>
    <submittedName>
        <fullName evidence="1">Uncharacterized protein</fullName>
    </submittedName>
</protein>
<dbReference type="EMBL" id="WSFC01000059">
    <property type="protein sequence ID" value="NDL05330.1"/>
    <property type="molecule type" value="Genomic_DNA"/>
</dbReference>
<dbReference type="Proteomes" id="UP000466619">
    <property type="component" value="Unassembled WGS sequence"/>
</dbReference>